<evidence type="ECO:0000313" key="3">
    <source>
        <dbReference type="Proteomes" id="UP000054321"/>
    </source>
</evidence>
<reference evidence="2 3" key="1">
    <citation type="submission" date="2014-04" db="EMBL/GenBank/DDBJ databases">
        <authorList>
            <consortium name="DOE Joint Genome Institute"/>
            <person name="Kuo A."/>
            <person name="Martino E."/>
            <person name="Perotto S."/>
            <person name="Kohler A."/>
            <person name="Nagy L.G."/>
            <person name="Floudas D."/>
            <person name="Copeland A."/>
            <person name="Barry K.W."/>
            <person name="Cichocki N."/>
            <person name="Veneault-Fourrey C."/>
            <person name="LaButti K."/>
            <person name="Lindquist E.A."/>
            <person name="Lipzen A."/>
            <person name="Lundell T."/>
            <person name="Morin E."/>
            <person name="Murat C."/>
            <person name="Sun H."/>
            <person name="Tunlid A."/>
            <person name="Henrissat B."/>
            <person name="Grigoriev I.V."/>
            <person name="Hibbett D.S."/>
            <person name="Martin F."/>
            <person name="Nordberg H.P."/>
            <person name="Cantor M.N."/>
            <person name="Hua S.X."/>
        </authorList>
    </citation>
    <scope>NUCLEOTIDE SEQUENCE [LARGE SCALE GENOMIC DNA]</scope>
    <source>
        <strain evidence="2 3">Zn</strain>
    </source>
</reference>
<keyword evidence="3" id="KW-1185">Reference proteome</keyword>
<dbReference type="EMBL" id="KN832870">
    <property type="protein sequence ID" value="KIN08147.1"/>
    <property type="molecule type" value="Genomic_DNA"/>
</dbReference>
<gene>
    <name evidence="2" type="ORF">OIDMADRAFT_16514</name>
</gene>
<dbReference type="InterPro" id="IPR057229">
    <property type="entry name" value="DUF7907"/>
</dbReference>
<name>A0A0C3I157_OIDMZ</name>
<accession>A0A0C3I157</accession>
<reference evidence="3" key="2">
    <citation type="submission" date="2015-01" db="EMBL/GenBank/DDBJ databases">
        <title>Evolutionary Origins and Diversification of the Mycorrhizal Mutualists.</title>
        <authorList>
            <consortium name="DOE Joint Genome Institute"/>
            <consortium name="Mycorrhizal Genomics Consortium"/>
            <person name="Kohler A."/>
            <person name="Kuo A."/>
            <person name="Nagy L.G."/>
            <person name="Floudas D."/>
            <person name="Copeland A."/>
            <person name="Barry K.W."/>
            <person name="Cichocki N."/>
            <person name="Veneault-Fourrey C."/>
            <person name="LaButti K."/>
            <person name="Lindquist E.A."/>
            <person name="Lipzen A."/>
            <person name="Lundell T."/>
            <person name="Morin E."/>
            <person name="Murat C."/>
            <person name="Riley R."/>
            <person name="Ohm R."/>
            <person name="Sun H."/>
            <person name="Tunlid A."/>
            <person name="Henrissat B."/>
            <person name="Grigoriev I.V."/>
            <person name="Hibbett D.S."/>
            <person name="Martin F."/>
        </authorList>
    </citation>
    <scope>NUCLEOTIDE SEQUENCE [LARGE SCALE GENOMIC DNA]</scope>
    <source>
        <strain evidence="3">Zn</strain>
    </source>
</reference>
<proteinExistence type="predicted"/>
<protein>
    <recommendedName>
        <fullName evidence="1">DUF7907 domain-containing protein</fullName>
    </recommendedName>
</protein>
<dbReference type="Pfam" id="PF25484">
    <property type="entry name" value="DUF7907"/>
    <property type="match status" value="1"/>
</dbReference>
<evidence type="ECO:0000313" key="2">
    <source>
        <dbReference type="EMBL" id="KIN08147.1"/>
    </source>
</evidence>
<feature type="domain" description="DUF7907" evidence="1">
    <location>
        <begin position="12"/>
        <end position="190"/>
    </location>
</feature>
<feature type="non-terminal residue" evidence="2">
    <location>
        <position position="190"/>
    </location>
</feature>
<dbReference type="AlphaFoldDB" id="A0A0C3I157"/>
<evidence type="ECO:0000259" key="1">
    <source>
        <dbReference type="Pfam" id="PF25484"/>
    </source>
</evidence>
<dbReference type="Proteomes" id="UP000054321">
    <property type="component" value="Unassembled WGS sequence"/>
</dbReference>
<organism evidence="2 3">
    <name type="scientific">Oidiodendron maius (strain Zn)</name>
    <dbReference type="NCBI Taxonomy" id="913774"/>
    <lineage>
        <taxon>Eukaryota</taxon>
        <taxon>Fungi</taxon>
        <taxon>Dikarya</taxon>
        <taxon>Ascomycota</taxon>
        <taxon>Pezizomycotina</taxon>
        <taxon>Leotiomycetes</taxon>
        <taxon>Leotiomycetes incertae sedis</taxon>
        <taxon>Myxotrichaceae</taxon>
        <taxon>Oidiodendron</taxon>
    </lineage>
</organism>
<dbReference type="OrthoDB" id="3518533at2759"/>
<sequence length="190" mass="21664">MDELIPPPPSASQYFLKTHPTSQDTPLLHAPLYLRLHGDGVSSVVLTPAQPKFLRWHDEAVVLEPDGSNSSNTSKQIAVSWKHPDRKFGLVVPKQRKNHAWEDVKIVEDEASANFIWEQVVVGEETLEVLNIRTEEREKDDGEVSENGAPAHEYKGWMACRWVHGHPQLFWVNGTLYKEMPPFCERVHVV</sequence>
<dbReference type="InParanoid" id="A0A0C3I157"/>
<dbReference type="HOGENOM" id="CLU_1431247_0_0_1"/>